<feature type="compositionally biased region" description="Basic and acidic residues" evidence="5">
    <location>
        <begin position="40"/>
        <end position="54"/>
    </location>
</feature>
<evidence type="ECO:0000313" key="8">
    <source>
        <dbReference type="Proteomes" id="UP001519305"/>
    </source>
</evidence>
<gene>
    <name evidence="7" type="ORF">JOF33_002264</name>
</gene>
<feature type="domain" description="Acyltransferase MbtK/IucB-like conserved" evidence="6">
    <location>
        <begin position="45"/>
        <end position="93"/>
    </location>
</feature>
<feature type="region of interest" description="Disordered" evidence="5">
    <location>
        <begin position="1"/>
        <end position="54"/>
    </location>
</feature>
<dbReference type="PANTHER" id="PTHR31438:SF1">
    <property type="entry name" value="LYSINE N-ACYLTRANSFERASE C17G9.06C-RELATED"/>
    <property type="match status" value="1"/>
</dbReference>
<dbReference type="InterPro" id="IPR016181">
    <property type="entry name" value="Acyl_CoA_acyltransferase"/>
</dbReference>
<dbReference type="SUPFAM" id="SSF55729">
    <property type="entry name" value="Acyl-CoA N-acyltransferases (Nat)"/>
    <property type="match status" value="1"/>
</dbReference>
<sequence>MNQTPATSATQEAAGLPRLRTDLGPESVLPDGPPVPPRVGDMDLRPVDPDSNDPERISAWMRKPHLADTWEQPWPPGRWRADAIARLGGTYSVPCILSYGGRDIGYVEIYRAHRDEVGAVYPSTPHDLGVHIAIGEESLTGKGVFPSFFRDLIEALFDADPFCDTIVADPDHRNARIHRALAKAGVTGGTIIEVRPDRTIRLSAVHRADWSPGR</sequence>
<protein>
    <recommendedName>
        <fullName evidence="3">Lysine N-acyltransferase MbtK</fullName>
    </recommendedName>
    <alternativeName>
        <fullName evidence="4">Mycobactin synthase protein K</fullName>
    </alternativeName>
</protein>
<dbReference type="PANTHER" id="PTHR31438">
    <property type="entry name" value="LYSINE N-ACYLTRANSFERASE C17G9.06C-RELATED"/>
    <property type="match status" value="1"/>
</dbReference>
<dbReference type="Pfam" id="PF13523">
    <property type="entry name" value="Acetyltransf_8"/>
    <property type="match status" value="1"/>
</dbReference>
<feature type="compositionally biased region" description="Polar residues" evidence="5">
    <location>
        <begin position="1"/>
        <end position="11"/>
    </location>
</feature>
<evidence type="ECO:0000256" key="2">
    <source>
        <dbReference type="ARBA" id="ARBA00005102"/>
    </source>
</evidence>
<comment type="caution">
    <text evidence="7">The sequence shown here is derived from an EMBL/GenBank/DDBJ whole genome shotgun (WGS) entry which is preliminary data.</text>
</comment>
<dbReference type="RefSeq" id="WP_141743078.1">
    <property type="nucleotide sequence ID" value="NZ_CP047357.1"/>
</dbReference>
<evidence type="ECO:0000256" key="3">
    <source>
        <dbReference type="ARBA" id="ARBA00020586"/>
    </source>
</evidence>
<evidence type="ECO:0000259" key="6">
    <source>
        <dbReference type="SMART" id="SM01006"/>
    </source>
</evidence>
<evidence type="ECO:0000313" key="7">
    <source>
        <dbReference type="EMBL" id="MBP2333565.1"/>
    </source>
</evidence>
<accession>A0ABS4UAM3</accession>
<dbReference type="SMART" id="SM01006">
    <property type="entry name" value="AlcB"/>
    <property type="match status" value="1"/>
</dbReference>
<dbReference type="Gene3D" id="3.40.630.30">
    <property type="match status" value="1"/>
</dbReference>
<name>A0ABS4UAM3_9CORY</name>
<dbReference type="Proteomes" id="UP001519305">
    <property type="component" value="Unassembled WGS sequence"/>
</dbReference>
<proteinExistence type="predicted"/>
<dbReference type="EMBL" id="JAGINY010000001">
    <property type="protein sequence ID" value="MBP2333565.1"/>
    <property type="molecule type" value="Genomic_DNA"/>
</dbReference>
<evidence type="ECO:0000256" key="5">
    <source>
        <dbReference type="SAM" id="MobiDB-lite"/>
    </source>
</evidence>
<comment type="pathway">
    <text evidence="2">Siderophore biosynthesis; mycobactin biosynthesis.</text>
</comment>
<organism evidence="7 8">
    <name type="scientific">Corynebacterium freneyi</name>
    <dbReference type="NCBI Taxonomy" id="134034"/>
    <lineage>
        <taxon>Bacteria</taxon>
        <taxon>Bacillati</taxon>
        <taxon>Actinomycetota</taxon>
        <taxon>Actinomycetes</taxon>
        <taxon>Mycobacteriales</taxon>
        <taxon>Corynebacteriaceae</taxon>
        <taxon>Corynebacterium</taxon>
    </lineage>
</organism>
<evidence type="ECO:0000256" key="1">
    <source>
        <dbReference type="ARBA" id="ARBA00003818"/>
    </source>
</evidence>
<keyword evidence="8" id="KW-1185">Reference proteome</keyword>
<reference evidence="7 8" key="1">
    <citation type="submission" date="2021-03" db="EMBL/GenBank/DDBJ databases">
        <title>Sequencing the genomes of 1000 actinobacteria strains.</title>
        <authorList>
            <person name="Klenk H.-P."/>
        </authorList>
    </citation>
    <scope>NUCLEOTIDE SEQUENCE [LARGE SCALE GENOMIC DNA]</scope>
    <source>
        <strain evidence="7 8">DSM 44506</strain>
    </source>
</reference>
<evidence type="ECO:0000256" key="4">
    <source>
        <dbReference type="ARBA" id="ARBA00031122"/>
    </source>
</evidence>
<comment type="function">
    <text evidence="1">Acyltransferase required for the direct transfer of medium- to long-chain fatty acyl moieties from a carrier protein (MbtL) on to the epsilon-amino group of lysine residue in the mycobactin core.</text>
</comment>
<dbReference type="InterPro" id="IPR019432">
    <property type="entry name" value="Acyltransferase_MbtK/IucB-like"/>
</dbReference>